<proteinExistence type="predicted"/>
<evidence type="ECO:0000256" key="1">
    <source>
        <dbReference type="SAM" id="MobiDB-lite"/>
    </source>
</evidence>
<evidence type="ECO:0000313" key="3">
    <source>
        <dbReference type="Proteomes" id="UP000026960"/>
    </source>
</evidence>
<feature type="region of interest" description="Disordered" evidence="1">
    <location>
        <begin position="44"/>
        <end position="89"/>
    </location>
</feature>
<evidence type="ECO:0000313" key="2">
    <source>
        <dbReference type="EnsemblPlants" id="OBART07G00740.1"/>
    </source>
</evidence>
<dbReference type="PaxDb" id="65489-OBART07G00740.1"/>
<protein>
    <submittedName>
        <fullName evidence="2">Uncharacterized protein</fullName>
    </submittedName>
</protein>
<feature type="compositionally biased region" description="Low complexity" evidence="1">
    <location>
        <begin position="74"/>
        <end position="83"/>
    </location>
</feature>
<reference evidence="2" key="2">
    <citation type="submission" date="2015-03" db="UniProtKB">
        <authorList>
            <consortium name="EnsemblPlants"/>
        </authorList>
    </citation>
    <scope>IDENTIFICATION</scope>
</reference>
<dbReference type="HOGENOM" id="CLU_2458347_0_0_1"/>
<dbReference type="EnsemblPlants" id="OBART07G00740.1">
    <property type="protein sequence ID" value="OBART07G00740.1"/>
    <property type="gene ID" value="OBART07G00740"/>
</dbReference>
<reference evidence="2" key="1">
    <citation type="journal article" date="2009" name="Rice">
        <title>De Novo Next Generation Sequencing of Plant Genomes.</title>
        <authorList>
            <person name="Rounsley S."/>
            <person name="Marri P.R."/>
            <person name="Yu Y."/>
            <person name="He R."/>
            <person name="Sisneros N."/>
            <person name="Goicoechea J.L."/>
            <person name="Lee S.J."/>
            <person name="Angelova A."/>
            <person name="Kudrna D."/>
            <person name="Luo M."/>
            <person name="Affourtit J."/>
            <person name="Desany B."/>
            <person name="Knight J."/>
            <person name="Niazi F."/>
            <person name="Egholm M."/>
            <person name="Wing R.A."/>
        </authorList>
    </citation>
    <scope>NUCLEOTIDE SEQUENCE [LARGE SCALE GENOMIC DNA]</scope>
    <source>
        <strain evidence="2">cv. IRGC 105608</strain>
    </source>
</reference>
<accession>A0A0D3GLG0</accession>
<organism evidence="2">
    <name type="scientific">Oryza barthii</name>
    <dbReference type="NCBI Taxonomy" id="65489"/>
    <lineage>
        <taxon>Eukaryota</taxon>
        <taxon>Viridiplantae</taxon>
        <taxon>Streptophyta</taxon>
        <taxon>Embryophyta</taxon>
        <taxon>Tracheophyta</taxon>
        <taxon>Spermatophyta</taxon>
        <taxon>Magnoliopsida</taxon>
        <taxon>Liliopsida</taxon>
        <taxon>Poales</taxon>
        <taxon>Poaceae</taxon>
        <taxon>BOP clade</taxon>
        <taxon>Oryzoideae</taxon>
        <taxon>Oryzeae</taxon>
        <taxon>Oryzinae</taxon>
        <taxon>Oryza</taxon>
    </lineage>
</organism>
<sequence>MVGGEGIPAVERLQDTGDAPRLLPVKLRPPLLPEHLQVLGRHLSNHHRLKRRRNPKKFQECREVEPPTSGALATSSSTPTRTSQQIFSE</sequence>
<keyword evidence="3" id="KW-1185">Reference proteome</keyword>
<name>A0A0D3GLG0_9ORYZ</name>
<feature type="compositionally biased region" description="Basic residues" evidence="1">
    <location>
        <begin position="44"/>
        <end position="56"/>
    </location>
</feature>
<dbReference type="Proteomes" id="UP000026960">
    <property type="component" value="Chromosome 7"/>
</dbReference>
<dbReference type="AlphaFoldDB" id="A0A0D3GLG0"/>
<dbReference type="Gramene" id="OBART07G00740.1">
    <property type="protein sequence ID" value="OBART07G00740.1"/>
    <property type="gene ID" value="OBART07G00740"/>
</dbReference>